<feature type="compositionally biased region" description="Basic residues" evidence="1">
    <location>
        <begin position="247"/>
        <end position="260"/>
    </location>
</feature>
<dbReference type="Proteomes" id="UP000319342">
    <property type="component" value="Chromosome"/>
</dbReference>
<dbReference type="AlphaFoldDB" id="A0A518CYK7"/>
<proteinExistence type="predicted"/>
<accession>A0A518CYK7</accession>
<sequence length="375" mass="39518">MGGRRSERARKEGKRSGRPRGTRCRGNVGRRTGQPASEAIGEGGAARTAGASEPPSCSRSAERPARDWGTLGAGGSAAPKRARAKERRVGRLMEAGWWKPEASGQQLPASARTGALGTSAAPSGEPNGKDRTVAGRQAQGAAGRQAQGAGPRAADPKPRSRWLPVPVRATPASDAHGCTSSRRAPDRTRPTPPGRVARRWGGTGGGSRRPGRATDVGRIRTRSRSRDGTRRPAQKAGREAGSTVSARVRRPWSRARRRGVRAGWNRGAQRRSDRAGTVASIRAVQVTRGRVGLRSLDRRSPTILGCGRRSIRKVVALPSGGRVPPRRRSSPSAACLDPEIGARSGPSKLLTGDASKGLPPHLRAGVPVPSDRLRA</sequence>
<organism evidence="2 3">
    <name type="scientific">Rohdeia mirabilis</name>
    <dbReference type="NCBI Taxonomy" id="2528008"/>
    <lineage>
        <taxon>Bacteria</taxon>
        <taxon>Pseudomonadati</taxon>
        <taxon>Planctomycetota</taxon>
        <taxon>Planctomycetia</taxon>
        <taxon>Planctomycetia incertae sedis</taxon>
        <taxon>Rohdeia</taxon>
    </lineage>
</organism>
<reference evidence="2 3" key="1">
    <citation type="submission" date="2019-02" db="EMBL/GenBank/DDBJ databases">
        <title>Deep-cultivation of Planctomycetes and their phenomic and genomic characterization uncovers novel biology.</title>
        <authorList>
            <person name="Wiegand S."/>
            <person name="Jogler M."/>
            <person name="Boedeker C."/>
            <person name="Pinto D."/>
            <person name="Vollmers J."/>
            <person name="Rivas-Marin E."/>
            <person name="Kohn T."/>
            <person name="Peeters S.H."/>
            <person name="Heuer A."/>
            <person name="Rast P."/>
            <person name="Oberbeckmann S."/>
            <person name="Bunk B."/>
            <person name="Jeske O."/>
            <person name="Meyerdierks A."/>
            <person name="Storesund J.E."/>
            <person name="Kallscheuer N."/>
            <person name="Luecker S."/>
            <person name="Lage O.M."/>
            <person name="Pohl T."/>
            <person name="Merkel B.J."/>
            <person name="Hornburger P."/>
            <person name="Mueller R.-W."/>
            <person name="Bruemmer F."/>
            <person name="Labrenz M."/>
            <person name="Spormann A.M."/>
            <person name="Op den Camp H."/>
            <person name="Overmann J."/>
            <person name="Amann R."/>
            <person name="Jetten M.S.M."/>
            <person name="Mascher T."/>
            <person name="Medema M.H."/>
            <person name="Devos D.P."/>
            <person name="Kaster A.-K."/>
            <person name="Ovreas L."/>
            <person name="Rohde M."/>
            <person name="Galperin M.Y."/>
            <person name="Jogler C."/>
        </authorList>
    </citation>
    <scope>NUCLEOTIDE SEQUENCE [LARGE SCALE GENOMIC DNA]</scope>
    <source>
        <strain evidence="2 3">Pla163</strain>
    </source>
</reference>
<feature type="compositionally biased region" description="Basic residues" evidence="1">
    <location>
        <begin position="80"/>
        <end position="90"/>
    </location>
</feature>
<name>A0A518CYK7_9BACT</name>
<evidence type="ECO:0000313" key="3">
    <source>
        <dbReference type="Proteomes" id="UP000319342"/>
    </source>
</evidence>
<feature type="region of interest" description="Disordered" evidence="1">
    <location>
        <begin position="318"/>
        <end position="375"/>
    </location>
</feature>
<feature type="region of interest" description="Disordered" evidence="1">
    <location>
        <begin position="1"/>
        <end position="277"/>
    </location>
</feature>
<evidence type="ECO:0000313" key="2">
    <source>
        <dbReference type="EMBL" id="QDU84287.1"/>
    </source>
</evidence>
<feature type="compositionally biased region" description="Basic and acidic residues" evidence="1">
    <location>
        <begin position="1"/>
        <end position="10"/>
    </location>
</feature>
<keyword evidence="3" id="KW-1185">Reference proteome</keyword>
<gene>
    <name evidence="2" type="ORF">Pla163_13940</name>
</gene>
<evidence type="ECO:0000256" key="1">
    <source>
        <dbReference type="SAM" id="MobiDB-lite"/>
    </source>
</evidence>
<feature type="compositionally biased region" description="Basic residues" evidence="1">
    <location>
        <begin position="11"/>
        <end position="23"/>
    </location>
</feature>
<dbReference type="EMBL" id="CP036290">
    <property type="protein sequence ID" value="QDU84287.1"/>
    <property type="molecule type" value="Genomic_DNA"/>
</dbReference>
<feature type="compositionally biased region" description="Low complexity" evidence="1">
    <location>
        <begin position="134"/>
        <end position="153"/>
    </location>
</feature>
<protein>
    <submittedName>
        <fullName evidence="2">Uncharacterized protein</fullName>
    </submittedName>
</protein>